<name>A0A017H7S7_9FUSO</name>
<proteinExistence type="predicted"/>
<accession>A0A017H7S7</accession>
<dbReference type="PATRIC" id="fig|1226633.4.peg.783"/>
<comment type="caution">
    <text evidence="2">The sequence shown here is derived from an EMBL/GenBank/DDBJ whole genome shotgun (WGS) entry which is preliminary data.</text>
</comment>
<dbReference type="OrthoDB" id="9792687at2"/>
<dbReference type="GO" id="GO:0005524">
    <property type="term" value="F:ATP binding"/>
    <property type="evidence" value="ECO:0007669"/>
    <property type="project" value="InterPro"/>
</dbReference>
<dbReference type="AlphaFoldDB" id="A0A017H7S7"/>
<reference evidence="2 3" key="1">
    <citation type="submission" date="2013-08" db="EMBL/GenBank/DDBJ databases">
        <title>An opportunistic ruminal bacterium that causes liver abscesses in cattle.</title>
        <authorList>
            <person name="Benahmed F.H."/>
            <person name="Rasmussen M."/>
            <person name="Harbottle H."/>
            <person name="Soppet D."/>
            <person name="Nagaraja T.G."/>
            <person name="Davidson M."/>
        </authorList>
    </citation>
    <scope>NUCLEOTIDE SEQUENCE [LARGE SCALE GENOMIC DNA]</scope>
    <source>
        <strain evidence="2 3">B35</strain>
    </source>
</reference>
<dbReference type="InterPro" id="IPR010488">
    <property type="entry name" value="Zeta_toxin_domain"/>
</dbReference>
<dbReference type="Gene3D" id="3.40.50.300">
    <property type="entry name" value="P-loop containing nucleotide triphosphate hydrolases"/>
    <property type="match status" value="1"/>
</dbReference>
<dbReference type="GO" id="GO:0016301">
    <property type="term" value="F:kinase activity"/>
    <property type="evidence" value="ECO:0007669"/>
    <property type="project" value="InterPro"/>
</dbReference>
<evidence type="ECO:0000259" key="1">
    <source>
        <dbReference type="Pfam" id="PF06414"/>
    </source>
</evidence>
<dbReference type="SUPFAM" id="SSF52540">
    <property type="entry name" value="P-loop containing nucleoside triphosphate hydrolases"/>
    <property type="match status" value="1"/>
</dbReference>
<dbReference type="RefSeq" id="WP_039121530.1">
    <property type="nucleotide sequence ID" value="NZ_AOJP01000001.1"/>
</dbReference>
<evidence type="ECO:0000313" key="2">
    <source>
        <dbReference type="EMBL" id="KID49302.1"/>
    </source>
</evidence>
<sequence>MKTKYLSHKLTEKIEVNREQAAEILSDLKRYTAAFPKLHQDDTLSSLKEKSIFLYNHVFMAEDFKMALETEETLIFLQKIVKKLEIPSIKRSFQEILQETAEILSRGKQKNENPTAYILGGQPGAGKSGMVRRISLELAGNVISINGDDFRKDHPKYFELLEKYGEDYVSHTASFSGKMVRELIDFAAKNRYHTIIEGTLRGKEVPLNTSKLFHKKGYRTVLQVLCVEPELSYQATLSRYAEMKRRGMVARMTAKSHHDKVVSAILENVSQIYLSKEFDEIEIFRRNGEKIYSYQETPEVNPAKIMKAYF</sequence>
<feature type="domain" description="Zeta toxin" evidence="1">
    <location>
        <begin position="105"/>
        <end position="293"/>
    </location>
</feature>
<dbReference type="InterPro" id="IPR027417">
    <property type="entry name" value="P-loop_NTPase"/>
</dbReference>
<dbReference type="Proteomes" id="UP000031184">
    <property type="component" value="Unassembled WGS sequence"/>
</dbReference>
<dbReference type="Pfam" id="PF06414">
    <property type="entry name" value="Zeta_toxin"/>
    <property type="match status" value="1"/>
</dbReference>
<evidence type="ECO:0000313" key="3">
    <source>
        <dbReference type="Proteomes" id="UP000031184"/>
    </source>
</evidence>
<organism evidence="2 3">
    <name type="scientific">Fusobacterium necrophorum subsp. funduliforme B35</name>
    <dbReference type="NCBI Taxonomy" id="1226633"/>
    <lineage>
        <taxon>Bacteria</taxon>
        <taxon>Fusobacteriati</taxon>
        <taxon>Fusobacteriota</taxon>
        <taxon>Fusobacteriia</taxon>
        <taxon>Fusobacteriales</taxon>
        <taxon>Fusobacteriaceae</taxon>
        <taxon>Fusobacterium</taxon>
    </lineage>
</organism>
<dbReference type="EMBL" id="AUZI01000012">
    <property type="protein sequence ID" value="KID49302.1"/>
    <property type="molecule type" value="Genomic_DNA"/>
</dbReference>
<protein>
    <submittedName>
        <fullName evidence="2">Signal recognition particle</fullName>
    </submittedName>
</protein>
<gene>
    <name evidence="2" type="ORF">C095_03905</name>
</gene>